<feature type="domain" description="Kinesin motor" evidence="11">
    <location>
        <begin position="863"/>
        <end position="1119"/>
    </location>
</feature>
<protein>
    <submittedName>
        <fullName evidence="12">Kinesin KP1</fullName>
    </submittedName>
</protein>
<evidence type="ECO:0000256" key="5">
    <source>
        <dbReference type="ARBA" id="ARBA00023054"/>
    </source>
</evidence>
<evidence type="ECO:0000256" key="2">
    <source>
        <dbReference type="ARBA" id="ARBA00022701"/>
    </source>
</evidence>
<dbReference type="PRINTS" id="PR00380">
    <property type="entry name" value="KINESINHEAVY"/>
</dbReference>
<dbReference type="InterPro" id="IPR001752">
    <property type="entry name" value="Kinesin_motor_dom"/>
</dbReference>
<evidence type="ECO:0000256" key="9">
    <source>
        <dbReference type="SAM" id="MobiDB-lite"/>
    </source>
</evidence>
<evidence type="ECO:0000256" key="1">
    <source>
        <dbReference type="ARBA" id="ARBA00010899"/>
    </source>
</evidence>
<evidence type="ECO:0000313" key="13">
    <source>
        <dbReference type="Proteomes" id="UP000095767"/>
    </source>
</evidence>
<evidence type="ECO:0000256" key="7">
    <source>
        <dbReference type="PROSITE-ProRule" id="PRU00283"/>
    </source>
</evidence>
<dbReference type="GO" id="GO:0007018">
    <property type="term" value="P:microtubule-based movement"/>
    <property type="evidence" value="ECO:0007669"/>
    <property type="project" value="InterPro"/>
</dbReference>
<dbReference type="GO" id="GO:0008017">
    <property type="term" value="F:microtubule binding"/>
    <property type="evidence" value="ECO:0007669"/>
    <property type="project" value="InterPro"/>
</dbReference>
<feature type="compositionally biased region" description="Polar residues" evidence="9">
    <location>
        <begin position="1263"/>
        <end position="1272"/>
    </location>
</feature>
<proteinExistence type="inferred from homology"/>
<feature type="domain" description="Calponin-homology (CH)" evidence="10">
    <location>
        <begin position="14"/>
        <end position="111"/>
    </location>
</feature>
<dbReference type="EMBL" id="LWDX02074133">
    <property type="protein sequence ID" value="OEL13214.1"/>
    <property type="molecule type" value="Genomic_DNA"/>
</dbReference>
<keyword evidence="2" id="KW-0493">Microtubule</keyword>
<dbReference type="OrthoDB" id="3176171at2759"/>
<dbReference type="SUPFAM" id="SSF47576">
    <property type="entry name" value="Calponin-homology domain, CH-domain"/>
    <property type="match status" value="1"/>
</dbReference>
<dbReference type="PROSITE" id="PS50021">
    <property type="entry name" value="CH"/>
    <property type="match status" value="1"/>
</dbReference>
<dbReference type="InterPro" id="IPR036961">
    <property type="entry name" value="Kinesin_motor_dom_sf"/>
</dbReference>
<keyword evidence="4 7" id="KW-0067">ATP-binding</keyword>
<keyword evidence="13" id="KW-1185">Reference proteome</keyword>
<dbReference type="PANTHER" id="PTHR47972">
    <property type="entry name" value="KINESIN-LIKE PROTEIN KLP-3"/>
    <property type="match status" value="1"/>
</dbReference>
<reference evidence="12 13" key="1">
    <citation type="submission" date="2016-09" db="EMBL/GenBank/DDBJ databases">
        <title>The draft genome of Dichanthelium oligosanthes: A C3 panicoid grass species.</title>
        <authorList>
            <person name="Studer A.J."/>
            <person name="Schnable J.C."/>
            <person name="Brutnell T.P."/>
        </authorList>
    </citation>
    <scope>NUCLEOTIDE SEQUENCE [LARGE SCALE GENOMIC DNA]</scope>
    <source>
        <strain evidence="13">cv. Kellogg 1175</strain>
        <tissue evidence="12">Leaf</tissue>
    </source>
</reference>
<dbReference type="SUPFAM" id="SSF52540">
    <property type="entry name" value="P-loop containing nucleoside triphosphate hydrolases"/>
    <property type="match status" value="1"/>
</dbReference>
<keyword evidence="6 7" id="KW-0505">Motor protein</keyword>
<dbReference type="PANTHER" id="PTHR47972:SF15">
    <property type="entry name" value="KINESIN-LIKE PROTEIN KIN-14D"/>
    <property type="match status" value="1"/>
</dbReference>
<evidence type="ECO:0000256" key="3">
    <source>
        <dbReference type="ARBA" id="ARBA00022741"/>
    </source>
</evidence>
<dbReference type="InterPro" id="IPR036872">
    <property type="entry name" value="CH_dom_sf"/>
</dbReference>
<keyword evidence="5 8" id="KW-0175">Coiled coil</keyword>
<evidence type="ECO:0000256" key="4">
    <source>
        <dbReference type="ARBA" id="ARBA00022840"/>
    </source>
</evidence>
<dbReference type="GO" id="GO:0005874">
    <property type="term" value="C:microtubule"/>
    <property type="evidence" value="ECO:0007669"/>
    <property type="project" value="UniProtKB-KW"/>
</dbReference>
<feature type="compositionally biased region" description="Polar residues" evidence="9">
    <location>
        <begin position="1219"/>
        <end position="1236"/>
    </location>
</feature>
<feature type="coiled-coil region" evidence="8">
    <location>
        <begin position="410"/>
        <end position="454"/>
    </location>
</feature>
<dbReference type="Gene3D" id="3.40.850.10">
    <property type="entry name" value="Kinesin motor domain"/>
    <property type="match status" value="1"/>
</dbReference>
<feature type="region of interest" description="Disordered" evidence="9">
    <location>
        <begin position="1163"/>
        <end position="1189"/>
    </location>
</feature>
<feature type="compositionally biased region" description="Basic and acidic residues" evidence="9">
    <location>
        <begin position="1274"/>
        <end position="1286"/>
    </location>
</feature>
<dbReference type="Pfam" id="PF00225">
    <property type="entry name" value="Kinesin"/>
    <property type="match status" value="1"/>
</dbReference>
<feature type="region of interest" description="Disordered" evidence="9">
    <location>
        <begin position="1214"/>
        <end position="1321"/>
    </location>
</feature>
<organism evidence="12 13">
    <name type="scientific">Dichanthelium oligosanthes</name>
    <dbReference type="NCBI Taxonomy" id="888268"/>
    <lineage>
        <taxon>Eukaryota</taxon>
        <taxon>Viridiplantae</taxon>
        <taxon>Streptophyta</taxon>
        <taxon>Embryophyta</taxon>
        <taxon>Tracheophyta</taxon>
        <taxon>Spermatophyta</taxon>
        <taxon>Magnoliopsida</taxon>
        <taxon>Liliopsida</taxon>
        <taxon>Poales</taxon>
        <taxon>Poaceae</taxon>
        <taxon>PACMAD clade</taxon>
        <taxon>Panicoideae</taxon>
        <taxon>Panicodae</taxon>
        <taxon>Paniceae</taxon>
        <taxon>Dichantheliinae</taxon>
        <taxon>Dichanthelium</taxon>
    </lineage>
</organism>
<dbReference type="PROSITE" id="PS50067">
    <property type="entry name" value="KINESIN_MOTOR_2"/>
    <property type="match status" value="1"/>
</dbReference>
<feature type="coiled-coil region" evidence="8">
    <location>
        <begin position="603"/>
        <end position="769"/>
    </location>
</feature>
<dbReference type="Proteomes" id="UP000095767">
    <property type="component" value="Unassembled WGS sequence"/>
</dbReference>
<evidence type="ECO:0000256" key="6">
    <source>
        <dbReference type="ARBA" id="ARBA00023175"/>
    </source>
</evidence>
<dbReference type="GO" id="GO:0005524">
    <property type="term" value="F:ATP binding"/>
    <property type="evidence" value="ECO:0007669"/>
    <property type="project" value="UniProtKB-UniRule"/>
</dbReference>
<dbReference type="SMART" id="SM00129">
    <property type="entry name" value="KISc"/>
    <property type="match status" value="1"/>
</dbReference>
<keyword evidence="3 7" id="KW-0547">Nucleotide-binding</keyword>
<evidence type="ECO:0000259" key="10">
    <source>
        <dbReference type="PROSITE" id="PS50021"/>
    </source>
</evidence>
<evidence type="ECO:0000313" key="12">
    <source>
        <dbReference type="EMBL" id="OEL13214.1"/>
    </source>
</evidence>
<dbReference type="InterPro" id="IPR027417">
    <property type="entry name" value="P-loop_NTPase"/>
</dbReference>
<accession>A0A1E5UK11</accession>
<dbReference type="FunFam" id="3.40.850.10:FF:000044">
    <property type="entry name" value="p-loop containing nucleoside triphosphate hydrolases superfamily protein"/>
    <property type="match status" value="1"/>
</dbReference>
<feature type="coiled-coil region" evidence="8">
    <location>
        <begin position="292"/>
        <end position="336"/>
    </location>
</feature>
<evidence type="ECO:0000259" key="11">
    <source>
        <dbReference type="PROSITE" id="PS50067"/>
    </source>
</evidence>
<dbReference type="GO" id="GO:0003777">
    <property type="term" value="F:microtubule motor activity"/>
    <property type="evidence" value="ECO:0007669"/>
    <property type="project" value="InterPro"/>
</dbReference>
<comment type="similarity">
    <text evidence="1">Belongs to the TRAFAC class myosin-kinesin ATPase superfamily. Kinesin family. KIN-14 subfamily.</text>
</comment>
<evidence type="ECO:0000256" key="8">
    <source>
        <dbReference type="SAM" id="Coils"/>
    </source>
</evidence>
<dbReference type="STRING" id="888268.A0A1E5UK11"/>
<dbReference type="Pfam" id="PF00307">
    <property type="entry name" value="CH"/>
    <property type="match status" value="1"/>
</dbReference>
<feature type="coiled-coil region" evidence="8">
    <location>
        <begin position="533"/>
        <end position="574"/>
    </location>
</feature>
<gene>
    <name evidence="12" type="ORF">BAE44_0025767</name>
</gene>
<comment type="caution">
    <text evidence="12">The sequence shown here is derived from an EMBL/GenBank/DDBJ whole genome shotgun (WGS) entry which is preliminary data.</text>
</comment>
<dbReference type="InterPro" id="IPR027640">
    <property type="entry name" value="Kinesin-like_fam"/>
</dbReference>
<dbReference type="InterPro" id="IPR001715">
    <property type="entry name" value="CH_dom"/>
</dbReference>
<dbReference type="Gene3D" id="1.10.418.10">
    <property type="entry name" value="Calponin-like domain"/>
    <property type="match status" value="1"/>
</dbReference>
<name>A0A1E5UK11_9POAL</name>
<sequence length="1343" mass="151364">MSLRDPNAAPPDPSRRRADAVDWLHSLFPDLPPQATDDDLHAALANGRLLCALLRRLLPGALLDDAASDNVGRFRAAVERMGVPTFSSYDLERGELSAVVTCILALKDRFSSRLGEDNRGSSTFLTRCDSEGSRRNMVGAKLQRVLTSHIMSEPFSPSVGADAYSPSRVFQPKQGYSDLPGCKISDLMKSSSLENAPTQSLLGVVNSILDESIDRKNGQIPYRIASLLRNVIVEIERRISTQAGHIRNQNNLIKAREEKYQSRIRVLEALAAGASGQIHVEKDKLEGKGQLVEDDMARLMQYEADLVRLMKEKEDMVRLLKEKEDMIRLLKEKEDMVKLLKVKEDTGVLNNDRLDRLIKEKDDTAVRFTKEKEDMVRLLKEKEDIIRLMKEKEDMVKLLKVKEGTGVLNNEKLDRLLKEKDDTVVRLTKEKEDMVQLLKENEDIIRLMKEKEDMVDVKDATVEDTQRTTDESKDRLLKEKDAIVVQLTKEKEDMINLLKEKEDIIGLMKEKDDIVNLASGKVSDRMQAIDDDRDRLIKENNDALARLTMEKEEIAKLLKEKEDVIRLMKEKEDKADIKKDDVEDRKQSTGEDADRSIKEKGDIIRLMKEKKDYSNTIMKLKQELESLRSSYEESCKLLESKKGDVVKLLTDKEMNGNIILQLRQELEATKNLHEAHCQELETKAAKVNKELEQRIKEIELMLEDSSKRRRELEESTRQELEATKKLHEAHCQELETKAAKVNKELEQRIKEIELMLEDSTKRRRELEESAESTIQFWKQKETVVNQFVGLQVKNAQDLRLSSVSVRHEIMNCQKRWFEELAGLGQNLKVLTNAAEKYHSALADNRRLFNEIQELKDMVFKDIQPLIRSVLDGYNVCIFAYGQTGSGKTYTMMGPENATEKEWGVNYRALNDLFNISHDRRDTIKYELGVQMVEIYNEQIRDLLVSGGIQNTTQPNGLAVPDATMCAVNSTSHVIELMQTAHNNRSMSATALNERSSRSHSVVTIHVQGQDLKAGNTLRGALHLVDLAGSERVDRSAVTGDRLKEAQHINKSLAALGDVIFSLSQKNAHVPYRNSKLTQVLQTSLGGHAKTLMFVQVNPDVLSYTETLSTLKFAERVSGVELGVARTNKEGKDVRELMDQLALLKDTISKKDDEIDRLQLVNSSTSRLKSTKHGDSLLKHSSSSPGMTSLGKVASFGSGAASDLENFSDISDRHSEAGSMFSTDDNQHLGQSSTNPEVSALGDIDSDGRLSDVSDGSMSAGAETDSSVNNVVDQEQEKTSSAGKERLANAVKRVQKLTVPKVGQASSMRPKPRDPSAPKSSGKIPLSLHLYYNFVFLRMQILRS</sequence>
<feature type="binding site" evidence="7">
    <location>
        <begin position="881"/>
        <end position="888"/>
    </location>
    <ligand>
        <name>ATP</name>
        <dbReference type="ChEBI" id="CHEBI:30616"/>
    </ligand>
</feature>